<evidence type="ECO:0000256" key="1">
    <source>
        <dbReference type="SAM" id="SignalP"/>
    </source>
</evidence>
<accession>A0A974CPL3</accession>
<evidence type="ECO:0000313" key="2">
    <source>
        <dbReference type="EMBL" id="OCT77324.1"/>
    </source>
</evidence>
<dbReference type="EMBL" id="CM004476">
    <property type="protein sequence ID" value="OCT77324.1"/>
    <property type="molecule type" value="Genomic_DNA"/>
</dbReference>
<feature type="signal peptide" evidence="1">
    <location>
        <begin position="1"/>
        <end position="22"/>
    </location>
</feature>
<organism evidence="2 3">
    <name type="scientific">Xenopus laevis</name>
    <name type="common">African clawed frog</name>
    <dbReference type="NCBI Taxonomy" id="8355"/>
    <lineage>
        <taxon>Eukaryota</taxon>
        <taxon>Metazoa</taxon>
        <taxon>Chordata</taxon>
        <taxon>Craniata</taxon>
        <taxon>Vertebrata</taxon>
        <taxon>Euteleostomi</taxon>
        <taxon>Amphibia</taxon>
        <taxon>Batrachia</taxon>
        <taxon>Anura</taxon>
        <taxon>Pipoidea</taxon>
        <taxon>Pipidae</taxon>
        <taxon>Xenopodinae</taxon>
        <taxon>Xenopus</taxon>
        <taxon>Xenopus</taxon>
    </lineage>
</organism>
<proteinExistence type="predicted"/>
<dbReference type="Proteomes" id="UP000694892">
    <property type="component" value="Chromosome 6L"/>
</dbReference>
<keyword evidence="1" id="KW-0732">Signal</keyword>
<feature type="chain" id="PRO_5037629589" description="Secreted protein" evidence="1">
    <location>
        <begin position="23"/>
        <end position="157"/>
    </location>
</feature>
<gene>
    <name evidence="2" type="ORF">XELAEV_18032524mg</name>
</gene>
<evidence type="ECO:0000313" key="3">
    <source>
        <dbReference type="Proteomes" id="UP000694892"/>
    </source>
</evidence>
<name>A0A974CPL3_XENLA</name>
<evidence type="ECO:0008006" key="4">
    <source>
        <dbReference type="Google" id="ProtNLM"/>
    </source>
</evidence>
<sequence length="157" mass="17286">MWVFQACGCMCVPGMWVCVCQACGCACVRHVGVCVPGMWVFQACGCACTRNMGARHRKSRRNVSLYKILCSGSSHNEIYQSVRARGSSADGMQGILLFPIQDPGTQWPSPTTPEAVQSPPITRCSQEALQQLCHKERLVSIGHHGKWHLRIPELSAQ</sequence>
<dbReference type="AlphaFoldDB" id="A0A974CPL3"/>
<reference evidence="3" key="1">
    <citation type="journal article" date="2016" name="Nature">
        <title>Genome evolution in the allotetraploid frog Xenopus laevis.</title>
        <authorList>
            <person name="Session A.M."/>
            <person name="Uno Y."/>
            <person name="Kwon T."/>
            <person name="Chapman J.A."/>
            <person name="Toyoda A."/>
            <person name="Takahashi S."/>
            <person name="Fukui A."/>
            <person name="Hikosaka A."/>
            <person name="Suzuki A."/>
            <person name="Kondo M."/>
            <person name="van Heeringen S.J."/>
            <person name="Quigley I."/>
            <person name="Heinz S."/>
            <person name="Ogino H."/>
            <person name="Ochi H."/>
            <person name="Hellsten U."/>
            <person name="Lyons J.B."/>
            <person name="Simakov O."/>
            <person name="Putnam N."/>
            <person name="Stites J."/>
            <person name="Kuroki Y."/>
            <person name="Tanaka T."/>
            <person name="Michiue T."/>
            <person name="Watanabe M."/>
            <person name="Bogdanovic O."/>
            <person name="Lister R."/>
            <person name="Georgiou G."/>
            <person name="Paranjpe S.S."/>
            <person name="van Kruijsbergen I."/>
            <person name="Shu S."/>
            <person name="Carlson J."/>
            <person name="Kinoshita T."/>
            <person name="Ohta Y."/>
            <person name="Mawaribuchi S."/>
            <person name="Jenkins J."/>
            <person name="Grimwood J."/>
            <person name="Schmutz J."/>
            <person name="Mitros T."/>
            <person name="Mozaffari S.V."/>
            <person name="Suzuki Y."/>
            <person name="Haramoto Y."/>
            <person name="Yamamoto T.S."/>
            <person name="Takagi C."/>
            <person name="Heald R."/>
            <person name="Miller K."/>
            <person name="Haudenschild C."/>
            <person name="Kitzman J."/>
            <person name="Nakayama T."/>
            <person name="Izutsu Y."/>
            <person name="Robert J."/>
            <person name="Fortriede J."/>
            <person name="Burns K."/>
            <person name="Lotay V."/>
            <person name="Karimi K."/>
            <person name="Yasuoka Y."/>
            <person name="Dichmann D.S."/>
            <person name="Flajnik M.F."/>
            <person name="Houston D.W."/>
            <person name="Shendure J."/>
            <person name="DuPasquier L."/>
            <person name="Vize P.D."/>
            <person name="Zorn A.M."/>
            <person name="Ito M."/>
            <person name="Marcotte E.M."/>
            <person name="Wallingford J.B."/>
            <person name="Ito Y."/>
            <person name="Asashima M."/>
            <person name="Ueno N."/>
            <person name="Matsuda Y."/>
            <person name="Veenstra G.J."/>
            <person name="Fujiyama A."/>
            <person name="Harland R.M."/>
            <person name="Taira M."/>
            <person name="Rokhsar D.S."/>
        </authorList>
    </citation>
    <scope>NUCLEOTIDE SEQUENCE [LARGE SCALE GENOMIC DNA]</scope>
    <source>
        <strain evidence="3">J</strain>
    </source>
</reference>
<protein>
    <recommendedName>
        <fullName evidence="4">Secreted protein</fullName>
    </recommendedName>
</protein>